<evidence type="ECO:0000259" key="2">
    <source>
        <dbReference type="Pfam" id="PF25298"/>
    </source>
</evidence>
<dbReference type="AlphaFoldDB" id="A0A0A9VSN7"/>
<feature type="region of interest" description="Disordered" evidence="1">
    <location>
        <begin position="108"/>
        <end position="140"/>
    </location>
</feature>
<dbReference type="Pfam" id="PF25298">
    <property type="entry name" value="Baculo_FP_2nd"/>
    <property type="match status" value="1"/>
</dbReference>
<dbReference type="InterPro" id="IPR057251">
    <property type="entry name" value="FP_C"/>
</dbReference>
<evidence type="ECO:0000256" key="1">
    <source>
        <dbReference type="SAM" id="MobiDB-lite"/>
    </source>
</evidence>
<name>A0A0A9VSN7_LYGHE</name>
<gene>
    <name evidence="3" type="primary">thiG_2</name>
    <name evidence="3" type="ORF">CM83_103365</name>
</gene>
<sequence length="140" mass="16167">QAAGLPGIIIVEFVRKIDKKALFTTLKEKNKPLTTRLLDGRIVNPTEFYINHSLTYNTRKILKAAKDFKRENNYRFVWVNDGKVYLKETEEKNCKAIMVNSTRIIRDLEKKKKETGDSNRNGLEKKRSGIPKGPNSSQQK</sequence>
<accession>A0A0A9VSN7</accession>
<feature type="compositionally biased region" description="Basic and acidic residues" evidence="1">
    <location>
        <begin position="108"/>
        <end position="127"/>
    </location>
</feature>
<feature type="non-terminal residue" evidence="3">
    <location>
        <position position="1"/>
    </location>
</feature>
<evidence type="ECO:0000313" key="3">
    <source>
        <dbReference type="EMBL" id="JAF99361.1"/>
    </source>
</evidence>
<reference evidence="3" key="1">
    <citation type="journal article" date="2014" name="PLoS ONE">
        <title>Transcriptome-Based Identification of ABC Transporters in the Western Tarnished Plant Bug Lygus hesperus.</title>
        <authorList>
            <person name="Hull J.J."/>
            <person name="Chaney K."/>
            <person name="Geib S.M."/>
            <person name="Fabrick J.A."/>
            <person name="Brent C.S."/>
            <person name="Walsh D."/>
            <person name="Lavine L.C."/>
        </authorList>
    </citation>
    <scope>NUCLEOTIDE SEQUENCE</scope>
</reference>
<reference evidence="3" key="2">
    <citation type="submission" date="2014-07" db="EMBL/GenBank/DDBJ databases">
        <authorList>
            <person name="Hull J."/>
        </authorList>
    </citation>
    <scope>NUCLEOTIDE SEQUENCE</scope>
</reference>
<feature type="domain" description="FP protein C-terminal" evidence="2">
    <location>
        <begin position="55"/>
        <end position="105"/>
    </location>
</feature>
<organism evidence="3">
    <name type="scientific">Lygus hesperus</name>
    <name type="common">Western plant bug</name>
    <dbReference type="NCBI Taxonomy" id="30085"/>
    <lineage>
        <taxon>Eukaryota</taxon>
        <taxon>Metazoa</taxon>
        <taxon>Ecdysozoa</taxon>
        <taxon>Arthropoda</taxon>
        <taxon>Hexapoda</taxon>
        <taxon>Insecta</taxon>
        <taxon>Pterygota</taxon>
        <taxon>Neoptera</taxon>
        <taxon>Paraneoptera</taxon>
        <taxon>Hemiptera</taxon>
        <taxon>Heteroptera</taxon>
        <taxon>Panheteroptera</taxon>
        <taxon>Cimicomorpha</taxon>
        <taxon>Miridae</taxon>
        <taxon>Mirini</taxon>
        <taxon>Lygus</taxon>
    </lineage>
</organism>
<dbReference type="EMBL" id="GBHO01044242">
    <property type="protein sequence ID" value="JAF99361.1"/>
    <property type="molecule type" value="Transcribed_RNA"/>
</dbReference>
<proteinExistence type="predicted"/>
<protein>
    <submittedName>
        <fullName evidence="3">Thiazole synthase</fullName>
    </submittedName>
</protein>